<dbReference type="EMBL" id="LR797137">
    <property type="protein sequence ID" value="CAB4189273.1"/>
    <property type="molecule type" value="Genomic_DNA"/>
</dbReference>
<feature type="transmembrane region" description="Helical" evidence="1">
    <location>
        <begin position="36"/>
        <end position="53"/>
    </location>
</feature>
<feature type="transmembrane region" description="Helical" evidence="1">
    <location>
        <begin position="12"/>
        <end position="30"/>
    </location>
</feature>
<name>A0A6J5PUY2_9CAUD</name>
<dbReference type="EMBL" id="LR797422">
    <property type="protein sequence ID" value="CAB4215527.1"/>
    <property type="molecule type" value="Genomic_DNA"/>
</dbReference>
<sequence>MRTEPLRYSRYALAAAALLLAVTPVLWVTFSHELGVAAVSVAVMLLVVCRRLVMRHRRVRRRVRARARMMAGGAR</sequence>
<evidence type="ECO:0000313" key="3">
    <source>
        <dbReference type="EMBL" id="CAB4189273.1"/>
    </source>
</evidence>
<evidence type="ECO:0000313" key="4">
    <source>
        <dbReference type="EMBL" id="CAB4192225.1"/>
    </source>
</evidence>
<gene>
    <name evidence="3" type="ORF">UFOVP1186_8</name>
    <name evidence="4" type="ORF">UFOVP1234_11</name>
    <name evidence="5" type="ORF">UFOVP1487_24</name>
    <name evidence="6" type="ORF">UFOVP1574_30</name>
    <name evidence="2" type="ORF">UFOVP959_16</name>
</gene>
<evidence type="ECO:0000256" key="1">
    <source>
        <dbReference type="SAM" id="Phobius"/>
    </source>
</evidence>
<reference evidence="2" key="1">
    <citation type="submission" date="2020-05" db="EMBL/GenBank/DDBJ databases">
        <authorList>
            <person name="Chiriac C."/>
            <person name="Salcher M."/>
            <person name="Ghai R."/>
            <person name="Kavagutti S V."/>
        </authorList>
    </citation>
    <scope>NUCLEOTIDE SEQUENCE</scope>
</reference>
<keyword evidence="1" id="KW-1133">Transmembrane helix</keyword>
<organism evidence="2">
    <name type="scientific">uncultured Caudovirales phage</name>
    <dbReference type="NCBI Taxonomy" id="2100421"/>
    <lineage>
        <taxon>Viruses</taxon>
        <taxon>Duplodnaviria</taxon>
        <taxon>Heunggongvirae</taxon>
        <taxon>Uroviricota</taxon>
        <taxon>Caudoviricetes</taxon>
        <taxon>Peduoviridae</taxon>
        <taxon>Maltschvirus</taxon>
        <taxon>Maltschvirus maltsch</taxon>
    </lineage>
</organism>
<dbReference type="EMBL" id="LR796907">
    <property type="protein sequence ID" value="CAB4173906.1"/>
    <property type="molecule type" value="Genomic_DNA"/>
</dbReference>
<keyword evidence="1" id="KW-0472">Membrane</keyword>
<evidence type="ECO:0000313" key="2">
    <source>
        <dbReference type="EMBL" id="CAB4173906.1"/>
    </source>
</evidence>
<accession>A0A6J5PUY2</accession>
<keyword evidence="1" id="KW-0812">Transmembrane</keyword>
<proteinExistence type="predicted"/>
<evidence type="ECO:0000313" key="6">
    <source>
        <dbReference type="EMBL" id="CAB5238938.1"/>
    </source>
</evidence>
<dbReference type="EMBL" id="LR797183">
    <property type="protein sequence ID" value="CAB4192225.1"/>
    <property type="molecule type" value="Genomic_DNA"/>
</dbReference>
<protein>
    <submittedName>
        <fullName evidence="2">Uncharacterized protein</fullName>
    </submittedName>
</protein>
<evidence type="ECO:0000313" key="5">
    <source>
        <dbReference type="EMBL" id="CAB4215527.1"/>
    </source>
</evidence>
<dbReference type="EMBL" id="LR798462">
    <property type="protein sequence ID" value="CAB5238938.1"/>
    <property type="molecule type" value="Genomic_DNA"/>
</dbReference>